<name>A0A448WT49_9PLAT</name>
<evidence type="ECO:0000313" key="3">
    <source>
        <dbReference type="Proteomes" id="UP000784294"/>
    </source>
</evidence>
<reference evidence="2" key="1">
    <citation type="submission" date="2018-11" db="EMBL/GenBank/DDBJ databases">
        <authorList>
            <consortium name="Pathogen Informatics"/>
        </authorList>
    </citation>
    <scope>NUCLEOTIDE SEQUENCE</scope>
</reference>
<keyword evidence="3" id="KW-1185">Reference proteome</keyword>
<proteinExistence type="predicted"/>
<evidence type="ECO:0000313" key="2">
    <source>
        <dbReference type="EMBL" id="VEL19551.1"/>
    </source>
</evidence>
<protein>
    <submittedName>
        <fullName evidence="2">Uncharacterized protein</fullName>
    </submittedName>
</protein>
<evidence type="ECO:0000256" key="1">
    <source>
        <dbReference type="SAM" id="MobiDB-lite"/>
    </source>
</evidence>
<dbReference type="Proteomes" id="UP000784294">
    <property type="component" value="Unassembled WGS sequence"/>
</dbReference>
<accession>A0A448WT49</accession>
<dbReference type="AlphaFoldDB" id="A0A448WT49"/>
<comment type="caution">
    <text evidence="2">The sequence shown here is derived from an EMBL/GenBank/DDBJ whole genome shotgun (WGS) entry which is preliminary data.</text>
</comment>
<organism evidence="2 3">
    <name type="scientific">Protopolystoma xenopodis</name>
    <dbReference type="NCBI Taxonomy" id="117903"/>
    <lineage>
        <taxon>Eukaryota</taxon>
        <taxon>Metazoa</taxon>
        <taxon>Spiralia</taxon>
        <taxon>Lophotrochozoa</taxon>
        <taxon>Platyhelminthes</taxon>
        <taxon>Monogenea</taxon>
        <taxon>Polyopisthocotylea</taxon>
        <taxon>Polystomatidea</taxon>
        <taxon>Polystomatidae</taxon>
        <taxon>Protopolystoma</taxon>
    </lineage>
</organism>
<feature type="region of interest" description="Disordered" evidence="1">
    <location>
        <begin position="43"/>
        <end position="71"/>
    </location>
</feature>
<gene>
    <name evidence="2" type="ORF">PXEA_LOCUS12991</name>
</gene>
<sequence>MHSAGSSCSGAASRGNYLCAFLNIPDTKAANFQSKQADVQYRSTKVAATHRNKGGSKSQPTSSRNSATLLPVDIDGIEAEEDAVDEGIDDCSSGGGNIWSLKIKNRSSS</sequence>
<feature type="compositionally biased region" description="Polar residues" evidence="1">
    <location>
        <begin position="55"/>
        <end position="68"/>
    </location>
</feature>
<dbReference type="EMBL" id="CAAALY010042048">
    <property type="protein sequence ID" value="VEL19551.1"/>
    <property type="molecule type" value="Genomic_DNA"/>
</dbReference>